<dbReference type="Proteomes" id="UP000593567">
    <property type="component" value="Unassembled WGS sequence"/>
</dbReference>
<keyword evidence="1" id="KW-0732">Signal</keyword>
<sequence>MHNIGSLNVHTIILAFDMAPWSVLASTQPKGNPSFEDTSWQMVHKFTSDQQLNEIDLNSGTEVIARFVAVYSDLEKPISLHEVEVFERGKFTVGMR</sequence>
<accession>A0A7J7J814</accession>
<feature type="signal peptide" evidence="1">
    <location>
        <begin position="1"/>
        <end position="25"/>
    </location>
</feature>
<keyword evidence="3" id="KW-1185">Reference proteome</keyword>
<proteinExistence type="predicted"/>
<gene>
    <name evidence="2" type="ORF">EB796_019295</name>
</gene>
<feature type="chain" id="PRO_5029908851" evidence="1">
    <location>
        <begin position="26"/>
        <end position="96"/>
    </location>
</feature>
<name>A0A7J7J814_BUGNE</name>
<protein>
    <submittedName>
        <fullName evidence="2">Uncharacterized protein</fullName>
    </submittedName>
</protein>
<reference evidence="2" key="1">
    <citation type="submission" date="2020-06" db="EMBL/GenBank/DDBJ databases">
        <title>Draft genome of Bugula neritina, a colonial animal packing powerful symbionts and potential medicines.</title>
        <authorList>
            <person name="Rayko M."/>
        </authorList>
    </citation>
    <scope>NUCLEOTIDE SEQUENCE [LARGE SCALE GENOMIC DNA]</scope>
    <source>
        <strain evidence="2">Kwan_BN1</strain>
    </source>
</reference>
<dbReference type="AlphaFoldDB" id="A0A7J7J814"/>
<evidence type="ECO:0000313" key="2">
    <source>
        <dbReference type="EMBL" id="KAF6022399.1"/>
    </source>
</evidence>
<evidence type="ECO:0000256" key="1">
    <source>
        <dbReference type="SAM" id="SignalP"/>
    </source>
</evidence>
<dbReference type="EMBL" id="VXIV02002855">
    <property type="protein sequence ID" value="KAF6022399.1"/>
    <property type="molecule type" value="Genomic_DNA"/>
</dbReference>
<organism evidence="2 3">
    <name type="scientific">Bugula neritina</name>
    <name type="common">Brown bryozoan</name>
    <name type="synonym">Sertularia neritina</name>
    <dbReference type="NCBI Taxonomy" id="10212"/>
    <lineage>
        <taxon>Eukaryota</taxon>
        <taxon>Metazoa</taxon>
        <taxon>Spiralia</taxon>
        <taxon>Lophotrochozoa</taxon>
        <taxon>Bryozoa</taxon>
        <taxon>Gymnolaemata</taxon>
        <taxon>Cheilostomatida</taxon>
        <taxon>Flustrina</taxon>
        <taxon>Buguloidea</taxon>
        <taxon>Bugulidae</taxon>
        <taxon>Bugula</taxon>
    </lineage>
</organism>
<comment type="caution">
    <text evidence="2">The sequence shown here is derived from an EMBL/GenBank/DDBJ whole genome shotgun (WGS) entry which is preliminary data.</text>
</comment>
<evidence type="ECO:0000313" key="3">
    <source>
        <dbReference type="Proteomes" id="UP000593567"/>
    </source>
</evidence>